<dbReference type="InterPro" id="IPR045860">
    <property type="entry name" value="Snake_toxin-like_sf"/>
</dbReference>
<accession>A0ABU7EH10</accession>
<sequence length="166" mass="18133">MTPGDMCNCQDSEQQPAVIYSNIPPLFSSRFCMQKSAKLVPGVTLDLIEKIPGRLNDRRTPLGELNWIFTAITDTIAWNVLPRGESPGIHYRKSCASSGACLIASSGYQQFCTGRLNSVCITCCNTPLCNGPKRKRPVPSAATSNRRALLFLISPLLLHLTSCLGF</sequence>
<dbReference type="InterPro" id="IPR004083">
    <property type="entry name" value="Raptor"/>
</dbReference>
<dbReference type="SUPFAM" id="SSF57302">
    <property type="entry name" value="Snake toxin-like"/>
    <property type="match status" value="1"/>
</dbReference>
<dbReference type="PANTHER" id="PTHR12848">
    <property type="entry name" value="REGULATORY-ASSOCIATED PROTEIN OF MTOR"/>
    <property type="match status" value="1"/>
</dbReference>
<evidence type="ECO:0000313" key="1">
    <source>
        <dbReference type="EMBL" id="MED6286475.1"/>
    </source>
</evidence>
<comment type="caution">
    <text evidence="1">The sequence shown here is derived from an EMBL/GenBank/DDBJ whole genome shotgun (WGS) entry which is preliminary data.</text>
</comment>
<protein>
    <submittedName>
        <fullName evidence="1">Uncharacterized protein</fullName>
    </submittedName>
</protein>
<dbReference type="PANTHER" id="PTHR12848:SF16">
    <property type="entry name" value="REGULATORY-ASSOCIATED PROTEIN OF MTOR"/>
    <property type="match status" value="1"/>
</dbReference>
<organism evidence="1 2">
    <name type="scientific">Characodon lateralis</name>
    <dbReference type="NCBI Taxonomy" id="208331"/>
    <lineage>
        <taxon>Eukaryota</taxon>
        <taxon>Metazoa</taxon>
        <taxon>Chordata</taxon>
        <taxon>Craniata</taxon>
        <taxon>Vertebrata</taxon>
        <taxon>Euteleostomi</taxon>
        <taxon>Actinopterygii</taxon>
        <taxon>Neopterygii</taxon>
        <taxon>Teleostei</taxon>
        <taxon>Neoteleostei</taxon>
        <taxon>Acanthomorphata</taxon>
        <taxon>Ovalentaria</taxon>
        <taxon>Atherinomorphae</taxon>
        <taxon>Cyprinodontiformes</taxon>
        <taxon>Goodeidae</taxon>
        <taxon>Characodon</taxon>
    </lineage>
</organism>
<dbReference type="EMBL" id="JAHUTJ010057714">
    <property type="protein sequence ID" value="MED6286475.1"/>
    <property type="molecule type" value="Genomic_DNA"/>
</dbReference>
<reference evidence="1 2" key="1">
    <citation type="submission" date="2021-06" db="EMBL/GenBank/DDBJ databases">
        <authorList>
            <person name="Palmer J.M."/>
        </authorList>
    </citation>
    <scope>NUCLEOTIDE SEQUENCE [LARGE SCALE GENOMIC DNA]</scope>
    <source>
        <strain evidence="1 2">CL_MEX2019</strain>
        <tissue evidence="1">Muscle</tissue>
    </source>
</reference>
<proteinExistence type="predicted"/>
<name>A0ABU7EH10_9TELE</name>
<keyword evidence="2" id="KW-1185">Reference proteome</keyword>
<gene>
    <name evidence="1" type="ORF">CHARACLAT_006456</name>
</gene>
<dbReference type="Proteomes" id="UP001352852">
    <property type="component" value="Unassembled WGS sequence"/>
</dbReference>
<evidence type="ECO:0000313" key="2">
    <source>
        <dbReference type="Proteomes" id="UP001352852"/>
    </source>
</evidence>